<dbReference type="Gene3D" id="2.60.40.3670">
    <property type="match status" value="2"/>
</dbReference>
<evidence type="ECO:0000256" key="1">
    <source>
        <dbReference type="SAM" id="MobiDB-lite"/>
    </source>
</evidence>
<organism evidence="2 3">
    <name type="scientific">Rhizophagus irregularis</name>
    <dbReference type="NCBI Taxonomy" id="588596"/>
    <lineage>
        <taxon>Eukaryota</taxon>
        <taxon>Fungi</taxon>
        <taxon>Fungi incertae sedis</taxon>
        <taxon>Mucoromycota</taxon>
        <taxon>Glomeromycotina</taxon>
        <taxon>Glomeromycetes</taxon>
        <taxon>Glomerales</taxon>
        <taxon>Glomeraceae</taxon>
        <taxon>Rhizophagus</taxon>
    </lineage>
</organism>
<keyword evidence="3" id="KW-1185">Reference proteome</keyword>
<gene>
    <name evidence="2" type="ORF">RhiirA4_484668</name>
</gene>
<dbReference type="VEuPathDB" id="FungiDB:RhiirA1_451180"/>
<evidence type="ECO:0000313" key="3">
    <source>
        <dbReference type="Proteomes" id="UP000234323"/>
    </source>
</evidence>
<dbReference type="VEuPathDB" id="FungiDB:FUN_025402"/>
<dbReference type="PANTHER" id="PTHR13491">
    <property type="entry name" value="ZCCHC10 PROTEIN"/>
    <property type="match status" value="1"/>
</dbReference>
<proteinExistence type="predicted"/>
<dbReference type="AlphaFoldDB" id="A0A2I1HPE5"/>
<dbReference type="PANTHER" id="PTHR13491:SF0">
    <property type="entry name" value="ZINC FINGER CCHC DOMAIN-CONTAINING PROTEIN 10"/>
    <property type="match status" value="1"/>
</dbReference>
<evidence type="ECO:0000313" key="2">
    <source>
        <dbReference type="EMBL" id="PKY60693.1"/>
    </source>
</evidence>
<dbReference type="VEuPathDB" id="FungiDB:RhiirFUN_013490"/>
<feature type="region of interest" description="Disordered" evidence="1">
    <location>
        <begin position="642"/>
        <end position="699"/>
    </location>
</feature>
<dbReference type="InterPro" id="IPR039715">
    <property type="entry name" value="ZCCHC10"/>
</dbReference>
<dbReference type="Proteomes" id="UP000234323">
    <property type="component" value="Unassembled WGS sequence"/>
</dbReference>
<feature type="compositionally biased region" description="Basic residues" evidence="1">
    <location>
        <begin position="1"/>
        <end position="11"/>
    </location>
</feature>
<dbReference type="EMBL" id="LLXI01004500">
    <property type="protein sequence ID" value="PKY60693.1"/>
    <property type="molecule type" value="Genomic_DNA"/>
</dbReference>
<feature type="compositionally biased region" description="Acidic residues" evidence="1">
    <location>
        <begin position="654"/>
        <end position="667"/>
    </location>
</feature>
<feature type="compositionally biased region" description="Basic residues" evidence="1">
    <location>
        <begin position="677"/>
        <end position="699"/>
    </location>
</feature>
<protein>
    <submittedName>
        <fullName evidence="2">Uncharacterized protein</fullName>
    </submittedName>
</protein>
<feature type="compositionally biased region" description="Low complexity" evidence="1">
    <location>
        <begin position="26"/>
        <end position="42"/>
    </location>
</feature>
<name>A0A2I1HPE5_9GLOM</name>
<reference evidence="2 3" key="1">
    <citation type="submission" date="2015-10" db="EMBL/GenBank/DDBJ databases">
        <title>Genome analyses suggest a sexual origin of heterokaryosis in a supposedly ancient asexual fungus.</title>
        <authorList>
            <person name="Ropars J."/>
            <person name="Sedzielewska K."/>
            <person name="Noel J."/>
            <person name="Charron P."/>
            <person name="Farinelli L."/>
            <person name="Marton T."/>
            <person name="Kruger M."/>
            <person name="Pelin A."/>
            <person name="Brachmann A."/>
            <person name="Corradi N."/>
        </authorList>
    </citation>
    <scope>NUCLEOTIDE SEQUENCE [LARGE SCALE GENOMIC DNA]</scope>
    <source>
        <strain evidence="2 3">A4</strain>
    </source>
</reference>
<feature type="compositionally biased region" description="Low complexity" evidence="1">
    <location>
        <begin position="339"/>
        <end position="355"/>
    </location>
</feature>
<sequence>MAKKNVHRRNRTSGTDSSSSKDDEFVSSSSSSEEESASSSSSEEVVKYLDSRSYKRLKEKVFIWIDSDLKDVFEIDVKITWAEQKDNIVTKLLPALRKLVDKRYKVTNKELLDMLYGRWRSRHREYNIRIQGEEKIKSNKRRTAKNSKMQDKKKRRVIATNYLIQNNDKYINRYPKEDLVNILKETGYHSEEWEETDPESEWPVVIPAVIEKIREPLNPDDDPDEIDPNDLELWLEKDLTIKEAVKNKTTSIYIYDKWWRSPGLRLLLHKRTDPTVNLLKTKQATLKYKRIDGYVHETGMPPIGAPSCRIEIVMAKKNVHRRNRTSGTDSSSSKDDEFVSSSSSSEEESASSSSSEEVVKYLDSRSYKRLKEKVFIWIDSDLKDVFEIDVKITWAEQKDNIVTKLLPALRKLVDKRYKVTNKELLDMLYGRWRSRHREYNIRIQGEEKIKSNKRRTAKNSKMQDKKKRRVIATNYLIQNNDKYINRYPKEDLVNILKETGYHSEEWEETDPESEWPVVIPAVIEKIREPLNPDDDPDEIDPNDLELWLEKDLTIKEAVKNKTTSIYIYDKWWRSPGLRLLLHKRTDPTVNLLKTKQATLKYKRIDGYVHETGMPPIGAPSWCLNKVALERLNRSTEEVPIYDWDSEDGSYNGDDNYDDDNNSPDDIDNNNRAESSKTHKRKKRKYHKKESKKRKSKKSK</sequence>
<accession>A0A2I1HPE5</accession>
<comment type="caution">
    <text evidence="2">The sequence shown here is derived from an EMBL/GenBank/DDBJ whole genome shotgun (WGS) entry which is preliminary data.</text>
</comment>
<feature type="region of interest" description="Disordered" evidence="1">
    <location>
        <begin position="320"/>
        <end position="355"/>
    </location>
</feature>
<feature type="region of interest" description="Disordered" evidence="1">
    <location>
        <begin position="1"/>
        <end position="42"/>
    </location>
</feature>